<comment type="caution">
    <text evidence="3">The sequence shown here is derived from an EMBL/GenBank/DDBJ whole genome shotgun (WGS) entry which is preliminary data.</text>
</comment>
<protein>
    <submittedName>
        <fullName evidence="3">Tandem-95 repeat protein</fullName>
    </submittedName>
</protein>
<dbReference type="PROSITE" id="PS00330">
    <property type="entry name" value="HEMOLYSIN_CALCIUM"/>
    <property type="match status" value="3"/>
</dbReference>
<feature type="region of interest" description="Disordered" evidence="1">
    <location>
        <begin position="210"/>
        <end position="290"/>
    </location>
</feature>
<dbReference type="Gene3D" id="2.150.10.10">
    <property type="entry name" value="Serralysin-like metalloprotease, C-terminal"/>
    <property type="match status" value="1"/>
</dbReference>
<proteinExistence type="predicted"/>
<reference evidence="3 4" key="1">
    <citation type="submission" date="2018-11" db="EMBL/GenBank/DDBJ databases">
        <authorList>
            <person name="Li F."/>
        </authorList>
    </citation>
    <scope>NUCLEOTIDE SEQUENCE [LARGE SCALE GENOMIC DNA]</scope>
    <source>
        <strain evidence="3 4">Gsoil 097</strain>
    </source>
</reference>
<dbReference type="InterPro" id="IPR018511">
    <property type="entry name" value="Hemolysin-typ_Ca-bd_CS"/>
</dbReference>
<dbReference type="InterPro" id="IPR006626">
    <property type="entry name" value="PbH1"/>
</dbReference>
<evidence type="ECO:0000256" key="1">
    <source>
        <dbReference type="SAM" id="MobiDB-lite"/>
    </source>
</evidence>
<dbReference type="Gene3D" id="2.60.40.3440">
    <property type="match status" value="4"/>
</dbReference>
<dbReference type="Gene3D" id="2.60.40.60">
    <property type="entry name" value="Cadherins"/>
    <property type="match status" value="1"/>
</dbReference>
<feature type="compositionally biased region" description="Gly residues" evidence="1">
    <location>
        <begin position="230"/>
        <end position="252"/>
    </location>
</feature>
<dbReference type="SUPFAM" id="SSF49313">
    <property type="entry name" value="Cadherin-like"/>
    <property type="match status" value="1"/>
</dbReference>
<sequence length="4371" mass="431655">MLVRTLRVGRLSRAGLVLGTGKPTTAAPAEPGVDRRDLRAHGADRRTRFFHPATLRRRSERDHPVLDTPRSGVVLRCVRDGSLPPSVLAVHGRDPAHGNGEPMTASNGLGKRSLGRAAVVAVVALVAATLQVVSSSSADAARCTITGNARPNHLVGTHRADRICGFGGGDRLLGNSGNDRLSGGAGNDRLLGGSGSDWLYGNSGNDRLSGGTGVNDRVSAGSSGNDRLFGGSGNDQLTGGGGGNDRMSGGTGNDQLSGGKGNDQLSGDSGNDRITGGTGKDKLSGGSGNDVIYARDGERDAVTCGSGTDRVVADLSDAVDATCEAVNRRRAPTNVSLNPASVPEHRPAGTRVGTLTAADPDSGDSHRFRLVPGAGSTDNSRFVVSGRYLNTAAVLDADDPELSIRVRATDLDGLSVERALQVTVTDVVVTNEAPSVVDVEGAALDYGEGDGALPVTGSGSVVDGDSANFDGGTLTVDLTAGGGPADRLDVRDQGTGGGQIGVSGANVTYAGTTIGSFAGGDGSTPLVITLNAAATPAATQALLRSITYENDSENPSTVIRTAQFVLTDGDGGTSAPATRDVDVMAVDDDPEAVDDDATVGPGSAAADVPVLDNDTDVDDGPRTITAASDPGHGTVVLTGGSAGAHTGLTYAPDAGYCNDPTGGPADTFTYTLRGGSTATVSITVTCAVNTAPVIADVETSALGYDENDLPTPVTATGTVTDADSADFDGGRLTVDFSAGGLAEDRLAIRSQGSGAGQIGVSGTEVSYGGTVIGTFTGGTGATALDVVLDGDATPAATQALLRAITYRNNSDTPSEAGRTVRFVLDDGDGETSAPATRDVAVTAVNDDPVIAGIEGPPLAYAENGAAAPITASGTVADVDSGNFDGGTLTVDLSAGGGSADRLDLRNQGTGAGQIGVSGTEVTYSNNVVGTVSGGIGTAPLVITLNAVTTPFVIQALLRNVTYRNVSDDPSTTTRTARFVLTDGDGGTSSPATRNLALTASNDAPDLAGFEAGALTYDENDPATPVTAAGTLADPDSADFDGGTLTVGLEVGGEADDRLAIRDEGTGAGQIGVSGADVSYAGTTIGTFTGGSGTTDLVVSVNAAATPAAIQALLRGITYRNVSDDPSTTTRTAQFVLTDGDGGTSAPESRNIAVTPADDLPVAVDDAATVGQVVVAAEIPVLDNDTDVDAGPRTIATVSDPAHGTVTLSDGVLGAYSTLSYLPDAGYCNDPLGAPDTFTYTVNGGSSATVSMTVSCTPNTAPVVAAIETGPLAYTENDAATPITAAGTVADTDSADFATGSLTVAMTSGGLAEDRFGIRNEGTGAGQIGVSGSTVSYGGTVIGTSNVGTGLLPLTIALNAAATPAATQALLRSITYRNASENPSGAARTVRVVLTDGDGGTSTAVTRGITVTSVNDAPTLSILDPAPVGYPENSGALPLALSTTLTDPDSADFAGGTFTVDFSVGGTADDTLQIHATGTGPGQISVSGANVGYGGTVIGTFAGGSGGTALVVALNTNATPAALGILARAIYFRNPSDDPSVAPRTARFVVTDGDGGTSAPATRDIDLHAEDDAPVAVDDTATVGQGVSPVDIPVLANDTDVDGGPRTISSFLPPAHGTVVLTGGTAGARTGLTYEPAPGYCNTPGSAPDTFEYTVNPGASSATVSMTVTCDPNTAPAIAAVETGALAYAENAAGTPVTATGTVSDEDSADFATGTLTVDYAAGGSVDDRLEIRNQGSGVGQIGVSGASVSFAGTLIGTFAGGSGTTPLVVTLNAAATPVATQALLRNVTFRNVSHTPSTAARAARFVLTDGDGGTSNAATRSIAVSAVNDRPVIAAIEASALAYAEGATATPVTATGTVSDVDSADFATGTLTASFSVAGTADDRLEIRNQGTGAGQIGISGANVSYAGTTIGTFAGGTGTTPLVVTLNAAATPAATQALLRNVTFRNVSASPVVSTRTVRFLLADGDGGTSTAVTRGVAVSAFNTAPVIAAVETSTLAYAENAGLVPITATGTVTDDNASFSTGVLTIDFSVGGQPEDRLEVRNQGSGAGQIGVDNQTVNYGSSTIGQLSNGAAGQPLVITLDAGATPVAVQALLRNIGYRNFSDNPSTAARTARFVLTDGTGGTSNAATRAIAVSRSNDAPVIENYDAEMLSYDESAPPRPVSLLMTVVDVDSADLAGGKLTVDYSVGGLAEDRLGIIDGGTGAGQIGVSGSNVTYGGTAIGTFAGGSDTTPLVITLNASATPAVTEALARRIAYSNDSGTPSTAVRTVRFVLTDGDGGTSAPATRQVTVVPLNTPPVVTGVETTMLSYTAGSPATPITATGTVADVDSANFDTGSLTAGYAVAGNADDRLEIRHQGTGPGQVGVSGANVSYAGTTIGTFTGGAGATPLVVTFSAAATPAAVQALLRNITYRNVAVVPLFGPRTVRFQVNDGDGAISADTAQRAINLTLGNVAPFVQVPETAPLGYVPGTAALLVTPGAIVLDGDSADLATGTLAVANTGSTTANDRIEIRNQGTGAGQIGVSGANVTYAGTVIGTFIGGAGTTPLLVTLNVGATPAIAQALIRNVTFRTLTSVIGTSSRFLQITLSDGDGGSGGAGRGVTVTGTTAPPVMTTSGGATAFTEQQPLAPAIDPGLTISDADSTLLVGATVQLTAGSTSGDQILGVSTGNITSSFDAASGKLTLTGSESVAVYQSALRVVAFYNNGNNPGSLARTLTFTVTDGTATSAPVTKQVAVTPVNDGPSLGMEPSALAYTEGAGAVPITTTGTVSDVDSPDFATGKLTVDFAAGGQAEDRLAIRNQGTGAGQIGVSASNVSYAGTTIGTFAGGTNGSTPLVITLNASATPAITQALLRNVTYQNVSADPSTVARSLRAGLTDGDGGASGTALRTLNVTPTTAAPVVAAVETTALAYTENGAGSVLTATATLADADSASFSTGVLSVSLSAGGLAEDRLEIRNQGTAAGQIGVSGSTVTYGGVALGTFTGGTGTLPLAITLNATSTVTATRALIRNLVYRNVSDNPSTAARAAQLVLSDGSGSSSVPVTRQIAVTAVNDVPVVAGLETAALAYTENDAATLITATTTVTDLDSANFDTGTLSIGFTANGHADDRLTIRNQGTGAGQIGVAGNVVSYAGTSIGTFAGGSSGLSSLTISLNANTTPAVVQALARNIGYRNVSESPSTLTRTIRILATDGDGGGTSTVVTRQIAIAAVPDLPVIAAVEGTALAYAENAAATPVTATGTVADVDSANFDTGTLTASLPTGGIASDRLEIRNQGVATGQIGVSGANVSYAGVTLGTFAGGSGTTALVIALNASATPAATQALLRNVTYRNISDNPGSTARTVRFVLADGDGGTSAPVTRQVAVTPANDAPSAVNDTATTAEDTFVDIDVLANDTDAETANAGLTVTSIAAVVGGTAVLQPGNRVVRFTPTANANGQGGFTYKANDGTVSSTNTGTVTVTVTPVNDAPVVTTTAGTTSANQQAATVVDGGVTVADVDSTITGATVRLTTGFVSAQDTLALPGQPRTGGITATYAAGVLTLTGSTTPANYQAALRAVTYTNSSITPSTTVRTSRFQVTDAAGSLSSFADRAIQPVDLPESATPVDAGESITATGNTRLYVETPAAAGVPARTSATGNVLDNATDSDGPHSALTAVNATAPAHGTVTLSTDGSYVYTPDRGYTGPDSFTYRVSDTFVLSAPSTVSITVANRVWYVNNSGAAGDGRSTSPYNTLEAADVAADAPGDVIYVQRGTGTITGLTTGVDLLADQQLIGEKAALVVAGATLAPAGSPALLKGSVVLGSGNTLAGFSLAGDGVTAAVAGGAGDAGGTFSDLQVTSSTTGGFDLGGTTGTWTFTNVTADATSPTAPALRASSAGTLSFTPTGTVSFSSAGAGPLQLSGSTLSGTIDTVTAAAGSTAGIDVQNTGGSLTIANVAVNTSGPGLKLAGATAITIAGGSVTSTGGDFGISVANSSSSAIAIGSGSLTGSTTAAFIVSDGSGDVSYGGAIGNVAGFSAQVANHTAGTVRLSGAINSNGGFFATGTAGLVEVTGTSNVLNVVGSTAAYVAAPIGPGGIQFRSISVSGTTSDGIYVGKTGTGAFKVTGTGTSGSGGTLTNALVRVTGSTGPVVLDGLLMNGNGIKVTNATRFALRNSKITGEVYTGIDVDTFDDGAHDYVIENNVVALTAGGNNFGITYSNSQTSSPVNNLWLRNNTVSGVDVSGIEVSFMGGTRTIGQISGNDISGYGQGGMSLLTSIGEPDVDLTVTNNRIHDYTPPTVFSGLRVQAGTGCTGGAGQSVCDGGSLCFAATGNLVGSGGSGNDFTLGSAKGAFLMPGLTGDPLANFYNNNPDAGMFGQILNDSLSRFSSGTCATLGTPPV</sequence>
<dbReference type="GO" id="GO:0007156">
    <property type="term" value="P:homophilic cell adhesion via plasma membrane adhesion molecules"/>
    <property type="evidence" value="ECO:0007669"/>
    <property type="project" value="InterPro"/>
</dbReference>
<accession>A0A3N0CC60</accession>
<dbReference type="InterPro" id="IPR001343">
    <property type="entry name" value="Hemolysn_Ca-bd"/>
</dbReference>
<feature type="domain" description="Cadherin" evidence="2">
    <location>
        <begin position="334"/>
        <end position="436"/>
    </location>
</feature>
<dbReference type="PANTHER" id="PTHR14139">
    <property type="entry name" value="CALSYNTENIN"/>
    <property type="match status" value="1"/>
</dbReference>
<dbReference type="GO" id="GO:0016020">
    <property type="term" value="C:membrane"/>
    <property type="evidence" value="ECO:0007669"/>
    <property type="project" value="InterPro"/>
</dbReference>
<evidence type="ECO:0000313" key="4">
    <source>
        <dbReference type="Proteomes" id="UP000267128"/>
    </source>
</evidence>
<dbReference type="CDD" id="cd11304">
    <property type="entry name" value="Cadherin_repeat"/>
    <property type="match status" value="1"/>
</dbReference>
<dbReference type="EMBL" id="RJSE01000009">
    <property type="protein sequence ID" value="RNL60563.1"/>
    <property type="molecule type" value="Genomic_DNA"/>
</dbReference>
<name>A0A3N0CC60_9ACTN</name>
<dbReference type="PANTHER" id="PTHR14139:SF2">
    <property type="entry name" value="CALSYNTENIN-1"/>
    <property type="match status" value="1"/>
</dbReference>
<dbReference type="Proteomes" id="UP000267128">
    <property type="component" value="Unassembled WGS sequence"/>
</dbReference>
<dbReference type="InterPro" id="IPR015919">
    <property type="entry name" value="Cadherin-like_sf"/>
</dbReference>
<dbReference type="Pfam" id="PF17963">
    <property type="entry name" value="Big_9"/>
    <property type="match status" value="5"/>
</dbReference>
<dbReference type="PRINTS" id="PR00313">
    <property type="entry name" value="CABNDNGRPT"/>
</dbReference>
<evidence type="ECO:0000313" key="3">
    <source>
        <dbReference type="EMBL" id="RNL60563.1"/>
    </source>
</evidence>
<gene>
    <name evidence="3" type="ORF">EFK50_19795</name>
</gene>
<dbReference type="InterPro" id="IPR002126">
    <property type="entry name" value="Cadherin-like_dom"/>
</dbReference>
<evidence type="ECO:0000259" key="2">
    <source>
        <dbReference type="PROSITE" id="PS50268"/>
    </source>
</evidence>
<dbReference type="SUPFAM" id="SSF51120">
    <property type="entry name" value="beta-Roll"/>
    <property type="match status" value="1"/>
</dbReference>
<organism evidence="3 4">
    <name type="scientific">Nocardioides marmoriginsengisoli</name>
    <dbReference type="NCBI Taxonomy" id="661483"/>
    <lineage>
        <taxon>Bacteria</taxon>
        <taxon>Bacillati</taxon>
        <taxon>Actinomycetota</taxon>
        <taxon>Actinomycetes</taxon>
        <taxon>Propionibacteriales</taxon>
        <taxon>Nocardioidaceae</taxon>
        <taxon>Nocardioides</taxon>
    </lineage>
</organism>
<dbReference type="GO" id="GO:0005509">
    <property type="term" value="F:calcium ion binding"/>
    <property type="evidence" value="ECO:0007669"/>
    <property type="project" value="InterPro"/>
</dbReference>
<dbReference type="OrthoDB" id="251941at2"/>
<dbReference type="Pfam" id="PF00353">
    <property type="entry name" value="HemolysinCabind"/>
    <property type="match status" value="2"/>
</dbReference>
<dbReference type="InterPro" id="IPR011050">
    <property type="entry name" value="Pectin_lyase_fold/virulence"/>
</dbReference>
<keyword evidence="4" id="KW-1185">Reference proteome</keyword>
<dbReference type="InterPro" id="IPR011049">
    <property type="entry name" value="Serralysin-like_metalloprot_C"/>
</dbReference>
<dbReference type="NCBIfam" id="NF012211">
    <property type="entry name" value="tand_rpt_95"/>
    <property type="match status" value="2"/>
</dbReference>
<dbReference type="PROSITE" id="PS50268">
    <property type="entry name" value="CADHERIN_2"/>
    <property type="match status" value="1"/>
</dbReference>
<dbReference type="SMART" id="SM00710">
    <property type="entry name" value="PbH1"/>
    <property type="match status" value="12"/>
</dbReference>
<dbReference type="SUPFAM" id="SSF51126">
    <property type="entry name" value="Pectin lyase-like"/>
    <property type="match status" value="1"/>
</dbReference>